<dbReference type="OrthoDB" id="9808843at2"/>
<dbReference type="InParanoid" id="A0A543AQV7"/>
<dbReference type="GO" id="GO:0006355">
    <property type="term" value="P:regulation of DNA-templated transcription"/>
    <property type="evidence" value="ECO:0007669"/>
    <property type="project" value="InterPro"/>
</dbReference>
<reference evidence="8 9" key="1">
    <citation type="submission" date="2019-06" db="EMBL/GenBank/DDBJ databases">
        <title>Sequencing the genomes of 1000 actinobacteria strains.</title>
        <authorList>
            <person name="Klenk H.-P."/>
        </authorList>
    </citation>
    <scope>NUCLEOTIDE SEQUENCE [LARGE SCALE GENOMIC DNA]</scope>
    <source>
        <strain evidence="8 9">DSM 45928</strain>
    </source>
</reference>
<dbReference type="SMART" id="SM00421">
    <property type="entry name" value="HTH_LUXR"/>
    <property type="match status" value="1"/>
</dbReference>
<evidence type="ECO:0000259" key="7">
    <source>
        <dbReference type="PROSITE" id="PS50110"/>
    </source>
</evidence>
<sequence length="213" mass="23147">MTTVLLADDEELIRSGMAVIIDADPRMTVVGQAADGVEAVSEARRLRPDVVLMDVRMPRVDGIEATRQILRMMDRPPKIIVVTTFDNDDYVYGALRAGADGFLLKRTRPADLVDAISVVAAGDALLYPAAVRKLAAGHHGGREDATAVTLTERESEVLRMMTTGLSNAEIAAQLYVSSETVKSHVAKILAKLAVRDRTQAVIWAYESGFVRPD</sequence>
<accession>A0A543AQV7</accession>
<dbReference type="InterPro" id="IPR011006">
    <property type="entry name" value="CheY-like_superfamily"/>
</dbReference>
<dbReference type="AlphaFoldDB" id="A0A543AQV7"/>
<dbReference type="PROSITE" id="PS50043">
    <property type="entry name" value="HTH_LUXR_2"/>
    <property type="match status" value="1"/>
</dbReference>
<dbReference type="InterPro" id="IPR058245">
    <property type="entry name" value="NreC/VraR/RcsB-like_REC"/>
</dbReference>
<evidence type="ECO:0000256" key="5">
    <source>
        <dbReference type="PROSITE-ProRule" id="PRU00169"/>
    </source>
</evidence>
<dbReference type="GO" id="GO:0003677">
    <property type="term" value="F:DNA binding"/>
    <property type="evidence" value="ECO:0007669"/>
    <property type="project" value="UniProtKB-KW"/>
</dbReference>
<organism evidence="8 9">
    <name type="scientific">Stackebrandtia endophytica</name>
    <dbReference type="NCBI Taxonomy" id="1496996"/>
    <lineage>
        <taxon>Bacteria</taxon>
        <taxon>Bacillati</taxon>
        <taxon>Actinomycetota</taxon>
        <taxon>Actinomycetes</taxon>
        <taxon>Glycomycetales</taxon>
        <taxon>Glycomycetaceae</taxon>
        <taxon>Stackebrandtia</taxon>
    </lineage>
</organism>
<dbReference type="Gene3D" id="3.40.50.2300">
    <property type="match status" value="1"/>
</dbReference>
<dbReference type="GO" id="GO:0000160">
    <property type="term" value="P:phosphorelay signal transduction system"/>
    <property type="evidence" value="ECO:0007669"/>
    <property type="project" value="InterPro"/>
</dbReference>
<feature type="domain" description="Response regulatory" evidence="7">
    <location>
        <begin position="3"/>
        <end position="120"/>
    </location>
</feature>
<evidence type="ECO:0000256" key="2">
    <source>
        <dbReference type="ARBA" id="ARBA00023015"/>
    </source>
</evidence>
<dbReference type="InterPro" id="IPR016032">
    <property type="entry name" value="Sig_transdc_resp-reg_C-effctor"/>
</dbReference>
<evidence type="ECO:0000256" key="4">
    <source>
        <dbReference type="ARBA" id="ARBA00023163"/>
    </source>
</evidence>
<keyword evidence="4" id="KW-0804">Transcription</keyword>
<evidence type="ECO:0000313" key="9">
    <source>
        <dbReference type="Proteomes" id="UP000317043"/>
    </source>
</evidence>
<dbReference type="FunFam" id="1.10.10.10:FF:000153">
    <property type="entry name" value="LuxR family transcriptional regulator"/>
    <property type="match status" value="1"/>
</dbReference>
<keyword evidence="9" id="KW-1185">Reference proteome</keyword>
<proteinExistence type="predicted"/>
<name>A0A543AQV7_9ACTN</name>
<dbReference type="InterPro" id="IPR001789">
    <property type="entry name" value="Sig_transdc_resp-reg_receiver"/>
</dbReference>
<dbReference type="PANTHER" id="PTHR43214">
    <property type="entry name" value="TWO-COMPONENT RESPONSE REGULATOR"/>
    <property type="match status" value="1"/>
</dbReference>
<feature type="modified residue" description="4-aspartylphosphate" evidence="5">
    <location>
        <position position="54"/>
    </location>
</feature>
<dbReference type="Pfam" id="PF00196">
    <property type="entry name" value="GerE"/>
    <property type="match status" value="1"/>
</dbReference>
<dbReference type="Pfam" id="PF00072">
    <property type="entry name" value="Response_reg"/>
    <property type="match status" value="1"/>
</dbReference>
<evidence type="ECO:0000259" key="6">
    <source>
        <dbReference type="PROSITE" id="PS50043"/>
    </source>
</evidence>
<comment type="caution">
    <text evidence="8">The sequence shown here is derived from an EMBL/GenBank/DDBJ whole genome shotgun (WGS) entry which is preliminary data.</text>
</comment>
<dbReference type="PROSITE" id="PS50110">
    <property type="entry name" value="RESPONSE_REGULATORY"/>
    <property type="match status" value="1"/>
</dbReference>
<evidence type="ECO:0000256" key="3">
    <source>
        <dbReference type="ARBA" id="ARBA00023125"/>
    </source>
</evidence>
<protein>
    <submittedName>
        <fullName evidence="8">LuxR family two component transcriptional regulator</fullName>
    </submittedName>
</protein>
<dbReference type="SUPFAM" id="SSF46894">
    <property type="entry name" value="C-terminal effector domain of the bipartite response regulators"/>
    <property type="match status" value="1"/>
</dbReference>
<dbReference type="PRINTS" id="PR00038">
    <property type="entry name" value="HTHLUXR"/>
</dbReference>
<gene>
    <name evidence="8" type="ORF">FB566_0451</name>
</gene>
<dbReference type="SUPFAM" id="SSF52172">
    <property type="entry name" value="CheY-like"/>
    <property type="match status" value="1"/>
</dbReference>
<keyword evidence="2" id="KW-0805">Transcription regulation</keyword>
<dbReference type="PANTHER" id="PTHR43214:SF24">
    <property type="entry name" value="TRANSCRIPTIONAL REGULATORY PROTEIN NARL-RELATED"/>
    <property type="match status" value="1"/>
</dbReference>
<dbReference type="SMART" id="SM00448">
    <property type="entry name" value="REC"/>
    <property type="match status" value="1"/>
</dbReference>
<dbReference type="Proteomes" id="UP000317043">
    <property type="component" value="Unassembled WGS sequence"/>
</dbReference>
<dbReference type="InterPro" id="IPR039420">
    <property type="entry name" value="WalR-like"/>
</dbReference>
<dbReference type="CDD" id="cd06170">
    <property type="entry name" value="LuxR_C_like"/>
    <property type="match status" value="1"/>
</dbReference>
<keyword evidence="1 5" id="KW-0597">Phosphoprotein</keyword>
<keyword evidence="3" id="KW-0238">DNA-binding</keyword>
<feature type="domain" description="HTH luxR-type" evidence="6">
    <location>
        <begin position="143"/>
        <end position="208"/>
    </location>
</feature>
<dbReference type="InterPro" id="IPR000792">
    <property type="entry name" value="Tscrpt_reg_LuxR_C"/>
</dbReference>
<dbReference type="EMBL" id="VFOW01000001">
    <property type="protein sequence ID" value="TQL74960.1"/>
    <property type="molecule type" value="Genomic_DNA"/>
</dbReference>
<evidence type="ECO:0000313" key="8">
    <source>
        <dbReference type="EMBL" id="TQL74960.1"/>
    </source>
</evidence>
<evidence type="ECO:0000256" key="1">
    <source>
        <dbReference type="ARBA" id="ARBA00022553"/>
    </source>
</evidence>
<dbReference type="CDD" id="cd17535">
    <property type="entry name" value="REC_NarL-like"/>
    <property type="match status" value="1"/>
</dbReference>